<evidence type="ECO:0000259" key="1">
    <source>
        <dbReference type="Pfam" id="PF00156"/>
    </source>
</evidence>
<dbReference type="Proteomes" id="UP001500064">
    <property type="component" value="Unassembled WGS sequence"/>
</dbReference>
<dbReference type="Gene3D" id="3.40.50.1820">
    <property type="entry name" value="alpha/beta hydrolase"/>
    <property type="match status" value="1"/>
</dbReference>
<protein>
    <submittedName>
        <fullName evidence="2">Phosphoribosyltransferase family protein</fullName>
    </submittedName>
</protein>
<accession>A0ABN2F997</accession>
<reference evidence="2 3" key="1">
    <citation type="journal article" date="2019" name="Int. J. Syst. Evol. Microbiol.">
        <title>The Global Catalogue of Microorganisms (GCM) 10K type strain sequencing project: providing services to taxonomists for standard genome sequencing and annotation.</title>
        <authorList>
            <consortium name="The Broad Institute Genomics Platform"/>
            <consortium name="The Broad Institute Genome Sequencing Center for Infectious Disease"/>
            <person name="Wu L."/>
            <person name="Ma J."/>
        </authorList>
    </citation>
    <scope>NUCLEOTIDE SEQUENCE [LARGE SCALE GENOMIC DNA]</scope>
    <source>
        <strain evidence="2 3">JCM 13929</strain>
    </source>
</reference>
<dbReference type="SUPFAM" id="SSF53474">
    <property type="entry name" value="alpha/beta-Hydrolases"/>
    <property type="match status" value="1"/>
</dbReference>
<evidence type="ECO:0000313" key="2">
    <source>
        <dbReference type="EMBL" id="GAA1636316.1"/>
    </source>
</evidence>
<dbReference type="SUPFAM" id="SSF53271">
    <property type="entry name" value="PRTase-like"/>
    <property type="match status" value="1"/>
</dbReference>
<dbReference type="GO" id="GO:0016757">
    <property type="term" value="F:glycosyltransferase activity"/>
    <property type="evidence" value="ECO:0007669"/>
    <property type="project" value="UniProtKB-KW"/>
</dbReference>
<sequence length="456" mass="48647">MLRSPKVVVFRGVRIVFADRHDAGVRLAERLAGLILDEDAVVLGLPRGGIPVAFEVAQALGAPLDVITVRKLGVPFQPELGFGAIGEGGVRVINSNVVRMVNATPEEMAKVEEREEAELLRRARCFRDGRAPVSLAGRTVIVVDDGVATGSTARAACQVARVRGASRVILAIPVGAPETIASLRKDADEVICLETPGALYSIGAWYVDFTQIRDEQVVELLQRAANPVGKGEKGNSPKSASPEIADEVLVDAGRVQLSGRLTIPEKAEGVVVFVHGSGSSRHSPRNRHVASLLNRAGLGTLLFDLLTVEEEHDRGNVFDIELLAERLVQVTNWLTDQQQVTGLPVGYFGASTGAAAALWAAAEPGSVVAAVVSRGGRPDLAGPRLSEVQAATLLIVGGRDELVLDLNQAAQERMRCENHLEVIPDATHLFEEPGALESVADLARNWFADHFRTSLG</sequence>
<dbReference type="PANTHER" id="PTHR13136">
    <property type="entry name" value="TESTIS DEVELOPMENT PROTEIN PRTD"/>
    <property type="match status" value="1"/>
</dbReference>
<organism evidence="2 3">
    <name type="scientific">Nonomuraea maheshkhaliensis</name>
    <dbReference type="NCBI Taxonomy" id="419590"/>
    <lineage>
        <taxon>Bacteria</taxon>
        <taxon>Bacillati</taxon>
        <taxon>Actinomycetota</taxon>
        <taxon>Actinomycetes</taxon>
        <taxon>Streptosporangiales</taxon>
        <taxon>Streptosporangiaceae</taxon>
        <taxon>Nonomuraea</taxon>
    </lineage>
</organism>
<gene>
    <name evidence="2" type="ORF">GCM10009733_036850</name>
</gene>
<dbReference type="EMBL" id="BAAAMU010000023">
    <property type="protein sequence ID" value="GAA1636316.1"/>
    <property type="molecule type" value="Genomic_DNA"/>
</dbReference>
<keyword evidence="2" id="KW-0328">Glycosyltransferase</keyword>
<dbReference type="Pfam" id="PF00156">
    <property type="entry name" value="Pribosyltran"/>
    <property type="match status" value="1"/>
</dbReference>
<keyword evidence="3" id="KW-1185">Reference proteome</keyword>
<comment type="caution">
    <text evidence="2">The sequence shown here is derived from an EMBL/GenBank/DDBJ whole genome shotgun (WGS) entry which is preliminary data.</text>
</comment>
<proteinExistence type="predicted"/>
<dbReference type="InterPro" id="IPR029058">
    <property type="entry name" value="AB_hydrolase_fold"/>
</dbReference>
<evidence type="ECO:0000313" key="3">
    <source>
        <dbReference type="Proteomes" id="UP001500064"/>
    </source>
</evidence>
<dbReference type="Gene3D" id="3.40.50.2020">
    <property type="match status" value="1"/>
</dbReference>
<dbReference type="InterPro" id="IPR000836">
    <property type="entry name" value="PRTase_dom"/>
</dbReference>
<dbReference type="InterPro" id="IPR029057">
    <property type="entry name" value="PRTase-like"/>
</dbReference>
<dbReference type="InterPro" id="IPR026555">
    <property type="entry name" value="NSL3/Tex30"/>
</dbReference>
<name>A0ABN2F997_9ACTN</name>
<dbReference type="PANTHER" id="PTHR13136:SF11">
    <property type="entry name" value="TESTIS-EXPRESSED PROTEIN 30"/>
    <property type="match status" value="1"/>
</dbReference>
<feature type="domain" description="Phosphoribosyltransferase" evidence="1">
    <location>
        <begin position="23"/>
        <end position="194"/>
    </location>
</feature>
<keyword evidence="2" id="KW-0808">Transferase</keyword>
<dbReference type="CDD" id="cd06223">
    <property type="entry name" value="PRTases_typeI"/>
    <property type="match status" value="1"/>
</dbReference>
<dbReference type="Gene3D" id="3.30.1310.20">
    <property type="entry name" value="PRTase-like"/>
    <property type="match status" value="1"/>
</dbReference>